<feature type="region of interest" description="Disordered" evidence="1">
    <location>
        <begin position="43"/>
        <end position="76"/>
    </location>
</feature>
<dbReference type="EMBL" id="CAUJNA010000921">
    <property type="protein sequence ID" value="CAJ1382609.1"/>
    <property type="molecule type" value="Genomic_DNA"/>
</dbReference>
<dbReference type="AlphaFoldDB" id="A0AA36IAD2"/>
<protein>
    <submittedName>
        <fullName evidence="2">Uncharacterized protein</fullName>
    </submittedName>
</protein>
<proteinExistence type="predicted"/>
<evidence type="ECO:0000256" key="1">
    <source>
        <dbReference type="SAM" id="MobiDB-lite"/>
    </source>
</evidence>
<name>A0AA36IAD2_9DINO</name>
<reference evidence="2" key="1">
    <citation type="submission" date="2023-08" db="EMBL/GenBank/DDBJ databases">
        <authorList>
            <person name="Chen Y."/>
            <person name="Shah S."/>
            <person name="Dougan E. K."/>
            <person name="Thang M."/>
            <person name="Chan C."/>
        </authorList>
    </citation>
    <scope>NUCLEOTIDE SEQUENCE</scope>
</reference>
<feature type="compositionally biased region" description="Basic and acidic residues" evidence="1">
    <location>
        <begin position="63"/>
        <end position="74"/>
    </location>
</feature>
<organism evidence="2 3">
    <name type="scientific">Effrenium voratum</name>
    <dbReference type="NCBI Taxonomy" id="2562239"/>
    <lineage>
        <taxon>Eukaryota</taxon>
        <taxon>Sar</taxon>
        <taxon>Alveolata</taxon>
        <taxon>Dinophyceae</taxon>
        <taxon>Suessiales</taxon>
        <taxon>Symbiodiniaceae</taxon>
        <taxon>Effrenium</taxon>
    </lineage>
</organism>
<dbReference type="Proteomes" id="UP001178507">
    <property type="component" value="Unassembled WGS sequence"/>
</dbReference>
<keyword evidence="3" id="KW-1185">Reference proteome</keyword>
<comment type="caution">
    <text evidence="2">The sequence shown here is derived from an EMBL/GenBank/DDBJ whole genome shotgun (WGS) entry which is preliminary data.</text>
</comment>
<accession>A0AA36IAD2</accession>
<evidence type="ECO:0000313" key="2">
    <source>
        <dbReference type="EMBL" id="CAJ1382609.1"/>
    </source>
</evidence>
<sequence length="249" mass="26995">MEALSLTLVGLGIGPRMYNVQRLQFGGRSNGAVMEGFAVEPEVEESAASPKHFDLSAEDNETEKENGAESERASSFEQAFTDPVAAGSANESGPGLEQIHARLKFLSADDQKTVCRRECQLAQQKQEALARQLQATIARYHRVITTHRAVAAIGPAEADEEVLQKYQERQAQLQGLFGRLEPTLSLPRLTPLERAKGFAFSSYATTAAAANKLKDQLGQDGPAPVLESARSAFTSFASRLSRRGYAEPA</sequence>
<evidence type="ECO:0000313" key="3">
    <source>
        <dbReference type="Proteomes" id="UP001178507"/>
    </source>
</evidence>
<gene>
    <name evidence="2" type="ORF">EVOR1521_LOCUS9950</name>
</gene>